<keyword evidence="1" id="KW-0479">Metal-binding</keyword>
<keyword evidence="6" id="KW-1185">Reference proteome</keyword>
<dbReference type="AlphaFoldDB" id="A0A1I3EKK4"/>
<evidence type="ECO:0000259" key="4">
    <source>
        <dbReference type="Pfam" id="PF07732"/>
    </source>
</evidence>
<evidence type="ECO:0000256" key="1">
    <source>
        <dbReference type="ARBA" id="ARBA00022723"/>
    </source>
</evidence>
<dbReference type="GO" id="GO:0016491">
    <property type="term" value="F:oxidoreductase activity"/>
    <property type="evidence" value="ECO:0007669"/>
    <property type="project" value="UniProtKB-KW"/>
</dbReference>
<name>A0A1I3EKK4_9RHOB</name>
<dbReference type="InterPro" id="IPR033138">
    <property type="entry name" value="Cu_oxidase_CS"/>
</dbReference>
<dbReference type="CDD" id="cd13900">
    <property type="entry name" value="CuRO_3_Tth-MCO_like"/>
    <property type="match status" value="1"/>
</dbReference>
<accession>A0A1I3EKK4</accession>
<dbReference type="Pfam" id="PF07732">
    <property type="entry name" value="Cu-oxidase_3"/>
    <property type="match status" value="1"/>
</dbReference>
<evidence type="ECO:0000256" key="2">
    <source>
        <dbReference type="ARBA" id="ARBA00023002"/>
    </source>
</evidence>
<dbReference type="Proteomes" id="UP000183635">
    <property type="component" value="Unassembled WGS sequence"/>
</dbReference>
<keyword evidence="2" id="KW-0560">Oxidoreductase</keyword>
<dbReference type="PANTHER" id="PTHR11709:SF518">
    <property type="entry name" value="MULTICOPPER OXIDASE"/>
    <property type="match status" value="1"/>
</dbReference>
<keyword evidence="5" id="KW-0131">Cell cycle</keyword>
<evidence type="ECO:0000259" key="3">
    <source>
        <dbReference type="Pfam" id="PF07731"/>
    </source>
</evidence>
<dbReference type="Gene3D" id="2.60.40.420">
    <property type="entry name" value="Cupredoxins - blue copper proteins"/>
    <property type="match status" value="3"/>
</dbReference>
<keyword evidence="5" id="KW-0946">Virion</keyword>
<dbReference type="STRING" id="34004.SAMN04488021_1503"/>
<proteinExistence type="predicted"/>
<dbReference type="CDD" id="cd13853">
    <property type="entry name" value="CuRO_1_Tth-MCO_like"/>
    <property type="match status" value="1"/>
</dbReference>
<gene>
    <name evidence="5" type="ORF">SAMN04488021_1503</name>
</gene>
<dbReference type="PANTHER" id="PTHR11709">
    <property type="entry name" value="MULTI-COPPER OXIDASE"/>
    <property type="match status" value="1"/>
</dbReference>
<dbReference type="GO" id="GO:0005507">
    <property type="term" value="F:copper ion binding"/>
    <property type="evidence" value="ECO:0007669"/>
    <property type="project" value="InterPro"/>
</dbReference>
<dbReference type="PROSITE" id="PS00080">
    <property type="entry name" value="MULTICOPPER_OXIDASE2"/>
    <property type="match status" value="1"/>
</dbReference>
<dbReference type="InterPro" id="IPR011707">
    <property type="entry name" value="Cu-oxidase-like_N"/>
</dbReference>
<dbReference type="InterPro" id="IPR002355">
    <property type="entry name" value="Cu_oxidase_Cu_BS"/>
</dbReference>
<dbReference type="GO" id="GO:0051301">
    <property type="term" value="P:cell division"/>
    <property type="evidence" value="ECO:0007669"/>
    <property type="project" value="UniProtKB-KW"/>
</dbReference>
<feature type="domain" description="Plastocyanin-like" evidence="4">
    <location>
        <begin position="128"/>
        <end position="198"/>
    </location>
</feature>
<dbReference type="EMBL" id="FOPU01000050">
    <property type="protein sequence ID" value="SFH99509.1"/>
    <property type="molecule type" value="Genomic_DNA"/>
</dbReference>
<sequence length="688" mass="74516">MAGHADHGTAALSAQNACVGGDVCYDLRVGYVDGRIRNPAFPKDSPQGYDNVRLRGYFGDVEDSQGRQTEQIELVAPQVELAPGNIFRLTLHNELPPAEEMVLPGTTETCDTTPEDHNTPHCANFNLTNMHTHGLWVTPVGNGDNVLLTINPGISFTYEYPIPPDHPAGTFWYHSHRHGSTAPQVASGMAGAIIIRGDRAPVLADDQWVAPGDVDVILPRPVEGEEADAPRFPERVMLFQQIAYACRDEAGAIKTNEDGTWRCDAAGTDDQGQEVAADIGTLEPGPTNAFDQITFNSWPVSGRHTAINGIVGKTFSGSTVGTVERWRLIHAGVRQTIRLHIRKAADAEVASEALEEGEGEIDVAQVCSGEPVEVMGLATDGLTRTALDPRTETWLQPGYREDLLVTFPEAGTYCILNAPVDSADSINALENEPAILGLVNVETVGDPAEEPASTDPSQHILSQLVASATAALEGDVADRVIADLQDGMKLVAFNKHPPITRDQINGRQSVAFNFAPPDFAIGEIGQDFLGGTGLFQVGAKEYDGAVLDRILPLGGTEEWLLTSFGPAGHPFHIHVNPFEVIEILKYSDPNDPSINPLDPSTWVDVSGRTDGNTEQYAGLKGSWKDTLFVPPNHVARVRMRYERYIGDFVLHCHILDHEDVGMMQNVRIALPNGKGGFDMPMTEQHVGH</sequence>
<dbReference type="SUPFAM" id="SSF49503">
    <property type="entry name" value="Cupredoxins"/>
    <property type="match status" value="3"/>
</dbReference>
<evidence type="ECO:0000313" key="6">
    <source>
        <dbReference type="Proteomes" id="UP000183635"/>
    </source>
</evidence>
<feature type="domain" description="Plastocyanin-like" evidence="3">
    <location>
        <begin position="551"/>
        <end position="667"/>
    </location>
</feature>
<reference evidence="5 6" key="1">
    <citation type="submission" date="2016-10" db="EMBL/GenBank/DDBJ databases">
        <authorList>
            <person name="de Groot N.N."/>
        </authorList>
    </citation>
    <scope>NUCLEOTIDE SEQUENCE [LARGE SCALE GENOMIC DNA]</scope>
    <source>
        <strain evidence="5 6">DSM 8537</strain>
    </source>
</reference>
<dbReference type="PROSITE" id="PS00079">
    <property type="entry name" value="MULTICOPPER_OXIDASE1"/>
    <property type="match status" value="1"/>
</dbReference>
<evidence type="ECO:0000313" key="5">
    <source>
        <dbReference type="EMBL" id="SFH99509.1"/>
    </source>
</evidence>
<keyword evidence="5" id="KW-0132">Cell division</keyword>
<dbReference type="InterPro" id="IPR045087">
    <property type="entry name" value="Cu-oxidase_fam"/>
</dbReference>
<dbReference type="InterPro" id="IPR008972">
    <property type="entry name" value="Cupredoxin"/>
</dbReference>
<dbReference type="InterPro" id="IPR011706">
    <property type="entry name" value="Cu-oxidase_C"/>
</dbReference>
<dbReference type="Pfam" id="PF07731">
    <property type="entry name" value="Cu-oxidase_2"/>
    <property type="match status" value="1"/>
</dbReference>
<organism evidence="5 6">
    <name type="scientific">Paracoccus aminovorans</name>
    <dbReference type="NCBI Taxonomy" id="34004"/>
    <lineage>
        <taxon>Bacteria</taxon>
        <taxon>Pseudomonadati</taxon>
        <taxon>Pseudomonadota</taxon>
        <taxon>Alphaproteobacteria</taxon>
        <taxon>Rhodobacterales</taxon>
        <taxon>Paracoccaceae</taxon>
        <taxon>Paracoccus</taxon>
    </lineage>
</organism>
<protein>
    <submittedName>
        <fullName evidence="5">Multicopper oxidase with three cupredoxin domains (Includes cell division protein FtsP and spore coat protein CotA)</fullName>
    </submittedName>
</protein>
<keyword evidence="5" id="KW-0167">Capsid protein</keyword>